<dbReference type="InterPro" id="IPR036291">
    <property type="entry name" value="NAD(P)-bd_dom_sf"/>
</dbReference>
<dbReference type="RefSeq" id="WP_147043430.1">
    <property type="nucleotide sequence ID" value="NZ_BAABIR010000001.1"/>
</dbReference>
<organism evidence="4 5">
    <name type="scientific">Allosphingosinicella ginsenosidimutans</name>
    <dbReference type="NCBI Taxonomy" id="1176539"/>
    <lineage>
        <taxon>Bacteria</taxon>
        <taxon>Pseudomonadati</taxon>
        <taxon>Pseudomonadota</taxon>
        <taxon>Alphaproteobacteria</taxon>
        <taxon>Sphingomonadales</taxon>
        <taxon>Sphingomonadaceae</taxon>
        <taxon>Allosphingosinicella</taxon>
    </lineage>
</organism>
<dbReference type="InterPro" id="IPR020843">
    <property type="entry name" value="ER"/>
</dbReference>
<dbReference type="AlphaFoldDB" id="A0A5C6TU99"/>
<dbReference type="Proteomes" id="UP000321249">
    <property type="component" value="Unassembled WGS sequence"/>
</dbReference>
<dbReference type="NCBIfam" id="TIGR02824">
    <property type="entry name" value="quinone_pig3"/>
    <property type="match status" value="1"/>
</dbReference>
<dbReference type="CDD" id="cd05276">
    <property type="entry name" value="p53_inducible_oxidoreductase"/>
    <property type="match status" value="1"/>
</dbReference>
<evidence type="ECO:0000259" key="3">
    <source>
        <dbReference type="SMART" id="SM00829"/>
    </source>
</evidence>
<dbReference type="GO" id="GO:0016651">
    <property type="term" value="F:oxidoreductase activity, acting on NAD(P)H"/>
    <property type="evidence" value="ECO:0007669"/>
    <property type="project" value="TreeGrafter"/>
</dbReference>
<sequence length="323" mass="33948">MRAVQIRGGKGTADDLFVAEVDRPSPKAHEILIRVVSAGVNRPDIAQREGNYPPPPGASEVMGLEVAGTVAAVGADVDRWREGDRVAALLPGGGYAEYAVVDARHALPVPDRMSLEEAGGLPETVFTVFTNLFERGRLTAGETALIHGGNSGIGTTAILMAKAAGARVIATARGAQKAEKALSLGADIAIDVASEDFSAATRAAGGADVVLDIIGGDYFRRNIDALNPDGRLVQIATLGGNLVETDLLQLMFKRLTLTASTLRGRPADEKARLTAAIAAQAWPWFTEGRIRLPVDKSFPLEQAGAAHAWLETGSQFGKVVLRP</sequence>
<dbReference type="PANTHER" id="PTHR48106">
    <property type="entry name" value="QUINONE OXIDOREDUCTASE PIG3-RELATED"/>
    <property type="match status" value="1"/>
</dbReference>
<dbReference type="GO" id="GO:0070402">
    <property type="term" value="F:NADPH binding"/>
    <property type="evidence" value="ECO:0007669"/>
    <property type="project" value="TreeGrafter"/>
</dbReference>
<keyword evidence="2" id="KW-0560">Oxidoreductase</keyword>
<keyword evidence="1" id="KW-0521">NADP</keyword>
<dbReference type="InterPro" id="IPR013149">
    <property type="entry name" value="ADH-like_C"/>
</dbReference>
<dbReference type="SUPFAM" id="SSF50129">
    <property type="entry name" value="GroES-like"/>
    <property type="match status" value="1"/>
</dbReference>
<dbReference type="OrthoDB" id="9780520at2"/>
<reference evidence="4 5" key="1">
    <citation type="journal article" date="2015" name="J. Microbiol.">
        <title>Sphingosinicella ginsenosidimutans sp. nov., with ginsenoside converting activity.</title>
        <authorList>
            <person name="Kim J.K."/>
            <person name="Kang M.S."/>
            <person name="Park S.C."/>
            <person name="Kim K.M."/>
            <person name="Choi K."/>
            <person name="Yoon M.H."/>
            <person name="Im W.T."/>
        </authorList>
    </citation>
    <scope>NUCLEOTIDE SEQUENCE [LARGE SCALE GENOMIC DNA]</scope>
    <source>
        <strain evidence="4 5">BS-11</strain>
    </source>
</reference>
<gene>
    <name evidence="4" type="ORF">FRZ32_10355</name>
</gene>
<proteinExistence type="predicted"/>
<dbReference type="Pfam" id="PF08240">
    <property type="entry name" value="ADH_N"/>
    <property type="match status" value="1"/>
</dbReference>
<evidence type="ECO:0000313" key="4">
    <source>
        <dbReference type="EMBL" id="TXC64024.1"/>
    </source>
</evidence>
<dbReference type="InterPro" id="IPR014189">
    <property type="entry name" value="Quinone_OxRdtase_PIG3"/>
</dbReference>
<accession>A0A5C6TU99</accession>
<protein>
    <submittedName>
        <fullName evidence="4">NAD(P)H-quinone oxidoreductase</fullName>
    </submittedName>
</protein>
<dbReference type="InterPro" id="IPR013154">
    <property type="entry name" value="ADH-like_N"/>
</dbReference>
<dbReference type="Gene3D" id="3.90.180.10">
    <property type="entry name" value="Medium-chain alcohol dehydrogenases, catalytic domain"/>
    <property type="match status" value="1"/>
</dbReference>
<evidence type="ECO:0000313" key="5">
    <source>
        <dbReference type="Proteomes" id="UP000321249"/>
    </source>
</evidence>
<dbReference type="SUPFAM" id="SSF51735">
    <property type="entry name" value="NAD(P)-binding Rossmann-fold domains"/>
    <property type="match status" value="1"/>
</dbReference>
<dbReference type="InterPro" id="IPR011032">
    <property type="entry name" value="GroES-like_sf"/>
</dbReference>
<dbReference type="PANTHER" id="PTHR48106:SF8">
    <property type="entry name" value="OS02G0805600 PROTEIN"/>
    <property type="match status" value="1"/>
</dbReference>
<keyword evidence="5" id="KW-1185">Reference proteome</keyword>
<evidence type="ECO:0000256" key="1">
    <source>
        <dbReference type="ARBA" id="ARBA00022857"/>
    </source>
</evidence>
<feature type="domain" description="Enoyl reductase (ER)" evidence="3">
    <location>
        <begin position="11"/>
        <end position="321"/>
    </location>
</feature>
<name>A0A5C6TU99_9SPHN</name>
<evidence type="ECO:0000256" key="2">
    <source>
        <dbReference type="ARBA" id="ARBA00023002"/>
    </source>
</evidence>
<dbReference type="Gene3D" id="3.40.50.720">
    <property type="entry name" value="NAD(P)-binding Rossmann-like Domain"/>
    <property type="match status" value="1"/>
</dbReference>
<dbReference type="EMBL" id="VOQQ01000001">
    <property type="protein sequence ID" value="TXC64024.1"/>
    <property type="molecule type" value="Genomic_DNA"/>
</dbReference>
<dbReference type="SMART" id="SM00829">
    <property type="entry name" value="PKS_ER"/>
    <property type="match status" value="1"/>
</dbReference>
<comment type="caution">
    <text evidence="4">The sequence shown here is derived from an EMBL/GenBank/DDBJ whole genome shotgun (WGS) entry which is preliminary data.</text>
</comment>
<dbReference type="Pfam" id="PF00107">
    <property type="entry name" value="ADH_zinc_N"/>
    <property type="match status" value="1"/>
</dbReference>